<reference evidence="1" key="1">
    <citation type="submission" date="2020-03" db="EMBL/GenBank/DDBJ databases">
        <title>The deep terrestrial virosphere.</title>
        <authorList>
            <person name="Holmfeldt K."/>
            <person name="Nilsson E."/>
            <person name="Simone D."/>
            <person name="Lopez-Fernandez M."/>
            <person name="Wu X."/>
            <person name="de Brujin I."/>
            <person name="Lundin D."/>
            <person name="Andersson A."/>
            <person name="Bertilsson S."/>
            <person name="Dopson M."/>
        </authorList>
    </citation>
    <scope>NUCLEOTIDE SEQUENCE</scope>
    <source>
        <strain evidence="1">MM415B05890</strain>
    </source>
</reference>
<organism evidence="1">
    <name type="scientific">viral metagenome</name>
    <dbReference type="NCBI Taxonomy" id="1070528"/>
    <lineage>
        <taxon>unclassified sequences</taxon>
        <taxon>metagenomes</taxon>
        <taxon>organismal metagenomes</taxon>
    </lineage>
</organism>
<protein>
    <submittedName>
        <fullName evidence="1">Uncharacterized protein</fullName>
    </submittedName>
</protein>
<evidence type="ECO:0000313" key="1">
    <source>
        <dbReference type="EMBL" id="QJA97857.1"/>
    </source>
</evidence>
<gene>
    <name evidence="1" type="ORF">MM415B05890_0003</name>
</gene>
<name>A0A6M3LR63_9ZZZZ</name>
<dbReference type="EMBL" id="MT143531">
    <property type="protein sequence ID" value="QJA97857.1"/>
    <property type="molecule type" value="Genomic_DNA"/>
</dbReference>
<proteinExistence type="predicted"/>
<accession>A0A6M3LR63</accession>
<sequence length="115" mass="13079">MKDKAIFYVDGATTVCLLRRDGDIVARGISIHSRLDEWDGAEGRKYARDRANEALGRKRDCAPIDLDAKRADGVFVDKIRMQLAIDRFGYFKGYYHPNLTPTEYLVLSIKDGHKS</sequence>
<dbReference type="AlphaFoldDB" id="A0A6M3LR63"/>